<keyword evidence="5 8" id="KW-1133">Transmembrane helix</keyword>
<dbReference type="GO" id="GO:0016887">
    <property type="term" value="F:ATP hydrolysis activity"/>
    <property type="evidence" value="ECO:0007669"/>
    <property type="project" value="InterPro"/>
</dbReference>
<keyword evidence="4" id="KW-0067">ATP-binding</keyword>
<dbReference type="Gene3D" id="3.40.50.300">
    <property type="entry name" value="P-loop containing nucleotide triphosphate hydrolases"/>
    <property type="match status" value="2"/>
</dbReference>
<dbReference type="SUPFAM" id="SSF52540">
    <property type="entry name" value="P-loop containing nucleoside triphosphate hydrolases"/>
    <property type="match status" value="2"/>
</dbReference>
<feature type="transmembrane region" description="Helical" evidence="8">
    <location>
        <begin position="167"/>
        <end position="191"/>
    </location>
</feature>
<evidence type="ECO:0000256" key="2">
    <source>
        <dbReference type="ARBA" id="ARBA00022692"/>
    </source>
</evidence>
<dbReference type="SMART" id="SM00382">
    <property type="entry name" value="AAA"/>
    <property type="match status" value="2"/>
</dbReference>
<keyword evidence="3" id="KW-0547">Nucleotide-binding</keyword>
<evidence type="ECO:0000313" key="11">
    <source>
        <dbReference type="Proteomes" id="UP000821837"/>
    </source>
</evidence>
<accession>A0A9D4PUG0</accession>
<evidence type="ECO:0000313" key="10">
    <source>
        <dbReference type="EMBL" id="KAH7955424.1"/>
    </source>
</evidence>
<evidence type="ECO:0000259" key="9">
    <source>
        <dbReference type="PROSITE" id="PS50893"/>
    </source>
</evidence>
<dbReference type="GO" id="GO:0016020">
    <property type="term" value="C:membrane"/>
    <property type="evidence" value="ECO:0007669"/>
    <property type="project" value="UniProtKB-SubCell"/>
</dbReference>
<evidence type="ECO:0000256" key="3">
    <source>
        <dbReference type="ARBA" id="ARBA00022741"/>
    </source>
</evidence>
<gene>
    <name evidence="10" type="ORF">HPB52_000868</name>
</gene>
<dbReference type="PANTHER" id="PTHR19229:SF250">
    <property type="entry name" value="ABC TRANSPORTER DOMAIN-CONTAINING PROTEIN-RELATED"/>
    <property type="match status" value="1"/>
</dbReference>
<evidence type="ECO:0000256" key="7">
    <source>
        <dbReference type="SAM" id="MobiDB-lite"/>
    </source>
</evidence>
<dbReference type="GO" id="GO:0140359">
    <property type="term" value="F:ABC-type transporter activity"/>
    <property type="evidence" value="ECO:0007669"/>
    <property type="project" value="InterPro"/>
</dbReference>
<dbReference type="GO" id="GO:0005524">
    <property type="term" value="F:ATP binding"/>
    <property type="evidence" value="ECO:0007669"/>
    <property type="project" value="UniProtKB-KW"/>
</dbReference>
<name>A0A9D4PUG0_RHISA</name>
<dbReference type="InterPro" id="IPR013525">
    <property type="entry name" value="ABC2_TM"/>
</dbReference>
<dbReference type="Proteomes" id="UP000821837">
    <property type="component" value="Unassembled WGS sequence"/>
</dbReference>
<evidence type="ECO:0000256" key="4">
    <source>
        <dbReference type="ARBA" id="ARBA00022840"/>
    </source>
</evidence>
<dbReference type="InterPro" id="IPR003593">
    <property type="entry name" value="AAA+_ATPase"/>
</dbReference>
<dbReference type="PROSITE" id="PS50893">
    <property type="entry name" value="ABC_TRANSPORTER_2"/>
    <property type="match status" value="2"/>
</dbReference>
<keyword evidence="11" id="KW-1185">Reference proteome</keyword>
<dbReference type="InterPro" id="IPR026082">
    <property type="entry name" value="ABCA"/>
</dbReference>
<dbReference type="InterPro" id="IPR027417">
    <property type="entry name" value="P-loop_NTPase"/>
</dbReference>
<feature type="domain" description="ABC transporter" evidence="9">
    <location>
        <begin position="1150"/>
        <end position="1382"/>
    </location>
</feature>
<comment type="subcellular location">
    <subcellularLocation>
        <location evidence="1">Membrane</location>
        <topology evidence="1">Multi-pass membrane protein</topology>
    </subcellularLocation>
</comment>
<feature type="domain" description="ABC transporter" evidence="9">
    <location>
        <begin position="392"/>
        <end position="632"/>
    </location>
</feature>
<dbReference type="VEuPathDB" id="VectorBase:RSAN_052935"/>
<evidence type="ECO:0000256" key="5">
    <source>
        <dbReference type="ARBA" id="ARBA00022989"/>
    </source>
</evidence>
<organism evidence="10 11">
    <name type="scientific">Rhipicephalus sanguineus</name>
    <name type="common">Brown dog tick</name>
    <name type="synonym">Ixodes sanguineus</name>
    <dbReference type="NCBI Taxonomy" id="34632"/>
    <lineage>
        <taxon>Eukaryota</taxon>
        <taxon>Metazoa</taxon>
        <taxon>Ecdysozoa</taxon>
        <taxon>Arthropoda</taxon>
        <taxon>Chelicerata</taxon>
        <taxon>Arachnida</taxon>
        <taxon>Acari</taxon>
        <taxon>Parasitiformes</taxon>
        <taxon>Ixodida</taxon>
        <taxon>Ixodoidea</taxon>
        <taxon>Ixodidae</taxon>
        <taxon>Rhipicephalinae</taxon>
        <taxon>Rhipicephalus</taxon>
        <taxon>Rhipicephalus</taxon>
    </lineage>
</organism>
<evidence type="ECO:0000256" key="6">
    <source>
        <dbReference type="ARBA" id="ARBA00023136"/>
    </source>
</evidence>
<evidence type="ECO:0000256" key="8">
    <source>
        <dbReference type="SAM" id="Phobius"/>
    </source>
</evidence>
<keyword evidence="6 8" id="KW-0472">Membrane</keyword>
<reference evidence="10" key="1">
    <citation type="journal article" date="2020" name="Cell">
        <title>Large-Scale Comparative Analyses of Tick Genomes Elucidate Their Genetic Diversity and Vector Capacities.</title>
        <authorList>
            <consortium name="Tick Genome and Microbiome Consortium (TIGMIC)"/>
            <person name="Jia N."/>
            <person name="Wang J."/>
            <person name="Shi W."/>
            <person name="Du L."/>
            <person name="Sun Y."/>
            <person name="Zhan W."/>
            <person name="Jiang J.F."/>
            <person name="Wang Q."/>
            <person name="Zhang B."/>
            <person name="Ji P."/>
            <person name="Bell-Sakyi L."/>
            <person name="Cui X.M."/>
            <person name="Yuan T.T."/>
            <person name="Jiang B.G."/>
            <person name="Yang W.F."/>
            <person name="Lam T.T."/>
            <person name="Chang Q.C."/>
            <person name="Ding S.J."/>
            <person name="Wang X.J."/>
            <person name="Zhu J.G."/>
            <person name="Ruan X.D."/>
            <person name="Zhao L."/>
            <person name="Wei J.T."/>
            <person name="Ye R.Z."/>
            <person name="Que T.C."/>
            <person name="Du C.H."/>
            <person name="Zhou Y.H."/>
            <person name="Cheng J.X."/>
            <person name="Dai P.F."/>
            <person name="Guo W.B."/>
            <person name="Han X.H."/>
            <person name="Huang E.J."/>
            <person name="Li L.F."/>
            <person name="Wei W."/>
            <person name="Gao Y.C."/>
            <person name="Liu J.Z."/>
            <person name="Shao H.Z."/>
            <person name="Wang X."/>
            <person name="Wang C.C."/>
            <person name="Yang T.C."/>
            <person name="Huo Q.B."/>
            <person name="Li W."/>
            <person name="Chen H.Y."/>
            <person name="Chen S.E."/>
            <person name="Zhou L.G."/>
            <person name="Ni X.B."/>
            <person name="Tian J.H."/>
            <person name="Sheng Y."/>
            <person name="Liu T."/>
            <person name="Pan Y.S."/>
            <person name="Xia L.Y."/>
            <person name="Li J."/>
            <person name="Zhao F."/>
            <person name="Cao W.C."/>
        </authorList>
    </citation>
    <scope>NUCLEOTIDE SEQUENCE</scope>
    <source>
        <strain evidence="10">Rsan-2018</strain>
    </source>
</reference>
<feature type="transmembrane region" description="Helical" evidence="8">
    <location>
        <begin position="32"/>
        <end position="50"/>
    </location>
</feature>
<feature type="region of interest" description="Disordered" evidence="7">
    <location>
        <begin position="1122"/>
        <end position="1150"/>
    </location>
</feature>
<comment type="caution">
    <text evidence="10">The sequence shown here is derived from an EMBL/GenBank/DDBJ whole genome shotgun (WGS) entry which is preliminary data.</text>
</comment>
<reference evidence="10" key="2">
    <citation type="submission" date="2021-09" db="EMBL/GenBank/DDBJ databases">
        <authorList>
            <person name="Jia N."/>
            <person name="Wang J."/>
            <person name="Shi W."/>
            <person name="Du L."/>
            <person name="Sun Y."/>
            <person name="Zhan W."/>
            <person name="Jiang J."/>
            <person name="Wang Q."/>
            <person name="Zhang B."/>
            <person name="Ji P."/>
            <person name="Sakyi L.B."/>
            <person name="Cui X."/>
            <person name="Yuan T."/>
            <person name="Jiang B."/>
            <person name="Yang W."/>
            <person name="Lam T.T.-Y."/>
            <person name="Chang Q."/>
            <person name="Ding S."/>
            <person name="Wang X."/>
            <person name="Zhu J."/>
            <person name="Ruan X."/>
            <person name="Zhao L."/>
            <person name="Wei J."/>
            <person name="Que T."/>
            <person name="Du C."/>
            <person name="Cheng J."/>
            <person name="Dai P."/>
            <person name="Han X."/>
            <person name="Huang E."/>
            <person name="Gao Y."/>
            <person name="Liu J."/>
            <person name="Shao H."/>
            <person name="Ye R."/>
            <person name="Li L."/>
            <person name="Wei W."/>
            <person name="Wang X."/>
            <person name="Wang C."/>
            <person name="Huo Q."/>
            <person name="Li W."/>
            <person name="Guo W."/>
            <person name="Chen H."/>
            <person name="Chen S."/>
            <person name="Zhou L."/>
            <person name="Zhou L."/>
            <person name="Ni X."/>
            <person name="Tian J."/>
            <person name="Zhou Y."/>
            <person name="Sheng Y."/>
            <person name="Liu T."/>
            <person name="Pan Y."/>
            <person name="Xia L."/>
            <person name="Li J."/>
            <person name="Zhao F."/>
            <person name="Cao W."/>
        </authorList>
    </citation>
    <scope>NUCLEOTIDE SEQUENCE</scope>
    <source>
        <strain evidence="10">Rsan-2018</strain>
        <tissue evidence="10">Larvae</tissue>
    </source>
</reference>
<sequence length="1509" mass="168547">MPLWWTHIRLLLWKDVFTYQFRRHTFVTMLELLLPAFITYVYTYVASLTNTSAARKDSRMGTDVFVWAASYLCAVSMESDNLISMEGDDAYDIQQPSEAFDKELLLPGDVEEQSATRQDAVYLKIMFRIFPCVVSMCMIQPFLVKKTASELCSGAKELMVTNGLSEFMWWLGNFSWSFIILLMGALPAIVLTKTHTLLPRSSIVLLILGVMLHCASSSFFSLVVATLVPRPSVGLVTMSFVVFGSLVVPFGLASVVPSTVTRSSALDRFMTVCLLMPNVAFNYFLINASDLDYHGGPGAQFFNIGRVGLQGTSVYRAVHAMCGSCLLSAMLCWYLSRVWPHSYSFPEKFYFFLQPTYWGIWRSVDLPGEGLSEIKENAMLFEPLREQKQAHLVIYKLSKVIDPLYLKHYIINNVTIKCFIDSITVILGRNRCGKSVLIRMLAGAIKPSSGTAFFDGADMRTNVSKVRSNIGYCPQNSTLVPFLTVEENLLFIAYLRDVLQSSDDDSVQMEDPRSSQIDDLILTLLMQFQLIDQRDSLASKITYAEQRRLQVAMTLLNNPQAKGIDSDSRNVIWDAILKSRPQTTVVLATNSTDEAEILGDRIAIISKSLISCCGSAIYLRKKYGQGYRLQLAVSSKCDKSLVCSFVEKRLQTVQKVLERRNMLVYSLGFTGADDIVRLLQQLEDNRIKLRVRRISISASALEDVLLRLDETLEKDDASSITEEDKSEVVSPDAKPPEIRGDIFRAQIGAIMTKKTTYLRRSYVVVPVLLLLQLLMLGAEELYLHTGTLAWTRVEGLFSDFKKPQGTPEKVNEATVAAVESAAFELHTAIFAQRLASMVLIPMSLSLTSSAYVDLPVKERVSGLKLLQLMTGLSSERYWLVTFATDLLTHSVSSLICTLPLLFLDRDLWYCRDHYKLGTVMNVGISVFAPRTVSTYLPRRDVDGYLEIGSLPLRIMPQFTLARGTGQLRTAYLEYASCCHLGAEFLKHVCSHVFDSPSTRGEAYVISRILKCCNVQCNHICPVYEEHHARITPGSNSHVWDLTIFFLSGLLYLMLVIGWDMQTQGKFDAHTLDAFFAQEPEKSDKAGGKESTSEEKSVQEEKQFVAGLMRYLLKVDKNRAAKASHSSEGGDAAAHTRSGEAAEHPQGEPNRAPAGLVVLEATKTGTLGPLSFHVPPAEVFGILGLGQAGRSLLLRIIAGIVRPDAGNVFINGIDARRRPLNYQQQVGYCPQQDPLLDKYTGEELVLLMARLRGVQKQDLQAEVRYLDSRFGLRKALSLMIYNCSSTHRRKLTVAMALAGRPPVLVLDECTAGVDPAARSRLFQSLGKVHDECNLTVLFTSRRMSESDIFCDRLAILSYGSFMVVGRTVDIKQTCGQRCNVVIKMSSDQHGKKVSKMISRAVGDMFPNSVIAEVRKDQVWFRIRDDAIYWSEVFEGLETLKKRLKFGDYLLNDMSLGEIYLGYARERKMVDFGTIEIKYFDKLKAPMELEAVTPGASAAAGAPPPPQASNA</sequence>
<dbReference type="InterPro" id="IPR003439">
    <property type="entry name" value="ABC_transporter-like_ATP-bd"/>
</dbReference>
<feature type="compositionally biased region" description="Basic and acidic residues" evidence="7">
    <location>
        <begin position="1136"/>
        <end position="1145"/>
    </location>
</feature>
<feature type="transmembrane region" description="Helical" evidence="8">
    <location>
        <begin position="234"/>
        <end position="256"/>
    </location>
</feature>
<feature type="region of interest" description="Disordered" evidence="7">
    <location>
        <begin position="1079"/>
        <end position="1099"/>
    </location>
</feature>
<dbReference type="GO" id="GO:0005319">
    <property type="term" value="F:lipid transporter activity"/>
    <property type="evidence" value="ECO:0007669"/>
    <property type="project" value="TreeGrafter"/>
</dbReference>
<feature type="transmembrane region" description="Helical" evidence="8">
    <location>
        <begin position="125"/>
        <end position="143"/>
    </location>
</feature>
<proteinExistence type="predicted"/>
<dbReference type="PANTHER" id="PTHR19229">
    <property type="entry name" value="ATP-BINDING CASSETTE TRANSPORTER SUBFAMILY A ABCA"/>
    <property type="match status" value="1"/>
</dbReference>
<feature type="transmembrane region" description="Helical" evidence="8">
    <location>
        <begin position="268"/>
        <end position="286"/>
    </location>
</feature>
<keyword evidence="2 8" id="KW-0812">Transmembrane</keyword>
<dbReference type="EMBL" id="JABSTV010001250">
    <property type="protein sequence ID" value="KAH7955424.1"/>
    <property type="molecule type" value="Genomic_DNA"/>
</dbReference>
<protein>
    <recommendedName>
        <fullName evidence="9">ABC transporter domain-containing protein</fullName>
    </recommendedName>
</protein>
<dbReference type="Pfam" id="PF12698">
    <property type="entry name" value="ABC2_membrane_3"/>
    <property type="match status" value="1"/>
</dbReference>
<feature type="transmembrane region" description="Helical" evidence="8">
    <location>
        <begin position="203"/>
        <end position="228"/>
    </location>
</feature>
<evidence type="ECO:0000256" key="1">
    <source>
        <dbReference type="ARBA" id="ARBA00004141"/>
    </source>
</evidence>
<dbReference type="Pfam" id="PF00005">
    <property type="entry name" value="ABC_tran"/>
    <property type="match status" value="2"/>
</dbReference>